<keyword evidence="1" id="KW-0812">Transmembrane</keyword>
<evidence type="ECO:0000256" key="1">
    <source>
        <dbReference type="SAM" id="Phobius"/>
    </source>
</evidence>
<sequence length="102" mass="11497">MGKKLKHIKLWLQGLSFRTGVIVLALCIPFYILSFAQMALPTKYLSVETKGILWVILFGMAKTCQYGGLTILGVEGYKRVKAWLKVNKKKQADKDNSNSDKC</sequence>
<dbReference type="RefSeq" id="WP_207153968.1">
    <property type="nucleotide sequence ID" value="NZ_AP024484.1"/>
</dbReference>
<accession>A0ABM8HYM8</accession>
<feature type="transmembrane region" description="Helical" evidence="1">
    <location>
        <begin position="52"/>
        <end position="74"/>
    </location>
</feature>
<keyword evidence="3" id="KW-1185">Reference proteome</keyword>
<name>A0ABM8HYM8_9BACT</name>
<keyword evidence="1" id="KW-1133">Transmembrane helix</keyword>
<reference evidence="2 3" key="1">
    <citation type="journal article" date="2022" name="Int. J. Syst. Evol. Microbiol.">
        <title>Prevotella herbatica sp. nov., a plant polysaccharide-decomposing anaerobic bacterium isolated from a methanogenic reactor.</title>
        <authorList>
            <person name="Uek A."/>
            <person name="Tonouchi A."/>
            <person name="Kaku N."/>
            <person name="Ueki K."/>
        </authorList>
    </citation>
    <scope>NUCLEOTIDE SEQUENCE [LARGE SCALE GENOMIC DNA]</scope>
    <source>
        <strain evidence="2 3">WR041</strain>
    </source>
</reference>
<proteinExistence type="predicted"/>
<keyword evidence="1" id="KW-0472">Membrane</keyword>
<dbReference type="Proteomes" id="UP001319045">
    <property type="component" value="Chromosome"/>
</dbReference>
<evidence type="ECO:0000313" key="2">
    <source>
        <dbReference type="EMBL" id="BCS86413.1"/>
    </source>
</evidence>
<protein>
    <recommendedName>
        <fullName evidence="4">Phosphoglycolate phosphatase</fullName>
    </recommendedName>
</protein>
<dbReference type="EMBL" id="AP024484">
    <property type="protein sequence ID" value="BCS86413.1"/>
    <property type="molecule type" value="Genomic_DNA"/>
</dbReference>
<evidence type="ECO:0008006" key="4">
    <source>
        <dbReference type="Google" id="ProtNLM"/>
    </source>
</evidence>
<gene>
    <name evidence="2" type="ORF">prwr041_23060</name>
</gene>
<organism evidence="2 3">
    <name type="scientific">Prevotella herbatica</name>
    <dbReference type="NCBI Taxonomy" id="2801997"/>
    <lineage>
        <taxon>Bacteria</taxon>
        <taxon>Pseudomonadati</taxon>
        <taxon>Bacteroidota</taxon>
        <taxon>Bacteroidia</taxon>
        <taxon>Bacteroidales</taxon>
        <taxon>Prevotellaceae</taxon>
        <taxon>Prevotella</taxon>
    </lineage>
</organism>
<evidence type="ECO:0000313" key="3">
    <source>
        <dbReference type="Proteomes" id="UP001319045"/>
    </source>
</evidence>
<feature type="transmembrane region" description="Helical" evidence="1">
    <location>
        <begin position="21"/>
        <end position="40"/>
    </location>
</feature>